<keyword evidence="4" id="KW-0560">Oxidoreductase</keyword>
<evidence type="ECO:0000256" key="2">
    <source>
        <dbReference type="ARBA" id="ARBA00022630"/>
    </source>
</evidence>
<evidence type="ECO:0000313" key="7">
    <source>
        <dbReference type="EMBL" id="KAA8633126.1"/>
    </source>
</evidence>
<sequence length="511" mass="55980">MRSLVISSLCFLSGLSSLVSGASVPRYLESQPTTRRNLTSQAVRRELGSQVSPGTLIYGPGDAEFANLTSRWTDFSKPDVRVVIEPAAESDVSSIVKYCNYNGIDFLAIGGGHGLTYSLKKFSGLQISMRQLNNITIQGSGKSAWFGGGTVVGPVIQYLYDRGYVTTTGGCECVGMLGAGLGGGHGRYEGFYGLISDNILQLRVVLANGSAIVVSKSSYSDLFWAMRGAGHNFGIVTSYKMNIFPVGPKTWHWHNYIWRGEQLETVFGALNAFHNNGSTPVNMAFEAGNFLMDTSITSEEPVLFWTFAYRGPADEAEKLLAPFNAIDAVSSTMGDVPYSQIATAQGTGWDSAICQHDLVHVTSSVFLQVFNVTTERQIFEGFKRRVQSSPALAAGSSIMHEGYSTEAVDKIDPASSAYPFRGDRHLTLFNAVVPSPDYEAAARAWAAEVRDQWIAGQPGRKLDAYVNYANGMETVPDWYGHESWRIERLKSLKAKYDPHNRFRYYNPIIAA</sequence>
<dbReference type="PANTHER" id="PTHR42973:SF8">
    <property type="entry name" value="FAD-BINDING PCMH-TYPE DOMAIN-CONTAINING PROTEIN"/>
    <property type="match status" value="1"/>
</dbReference>
<dbReference type="AlphaFoldDB" id="A0A8S8ZVS6"/>
<reference evidence="7 8" key="1">
    <citation type="submission" date="2017-07" db="EMBL/GenBank/DDBJ databases">
        <title>Genome sequence of the Sordaria macrospora wild type strain R19027.</title>
        <authorList>
            <person name="Nowrousian M."/>
            <person name="Teichert I."/>
            <person name="Kueck U."/>
        </authorList>
    </citation>
    <scope>NUCLEOTIDE SEQUENCE [LARGE SCALE GENOMIC DNA]</scope>
    <source>
        <strain evidence="7 8">R19027</strain>
        <tissue evidence="7">Mycelium</tissue>
    </source>
</reference>
<proteinExistence type="inferred from homology"/>
<accession>A0A8S8ZVS6</accession>
<keyword evidence="3" id="KW-0274">FAD</keyword>
<evidence type="ECO:0000259" key="6">
    <source>
        <dbReference type="PROSITE" id="PS51387"/>
    </source>
</evidence>
<dbReference type="InterPro" id="IPR006094">
    <property type="entry name" value="Oxid_FAD_bind_N"/>
</dbReference>
<dbReference type="Proteomes" id="UP000433876">
    <property type="component" value="Unassembled WGS sequence"/>
</dbReference>
<organism evidence="7 8">
    <name type="scientific">Sordaria macrospora</name>
    <dbReference type="NCBI Taxonomy" id="5147"/>
    <lineage>
        <taxon>Eukaryota</taxon>
        <taxon>Fungi</taxon>
        <taxon>Dikarya</taxon>
        <taxon>Ascomycota</taxon>
        <taxon>Pezizomycotina</taxon>
        <taxon>Sordariomycetes</taxon>
        <taxon>Sordariomycetidae</taxon>
        <taxon>Sordariales</taxon>
        <taxon>Sordariaceae</taxon>
        <taxon>Sordaria</taxon>
    </lineage>
</organism>
<feature type="domain" description="FAD-binding PCMH-type" evidence="6">
    <location>
        <begin position="75"/>
        <end position="246"/>
    </location>
</feature>
<comment type="caution">
    <text evidence="7">The sequence shown here is derived from an EMBL/GenBank/DDBJ whole genome shotgun (WGS) entry which is preliminary data.</text>
</comment>
<dbReference type="InterPro" id="IPR012951">
    <property type="entry name" value="BBE"/>
</dbReference>
<evidence type="ECO:0000256" key="5">
    <source>
        <dbReference type="SAM" id="SignalP"/>
    </source>
</evidence>
<dbReference type="InterPro" id="IPR016169">
    <property type="entry name" value="FAD-bd_PCMH_sub2"/>
</dbReference>
<dbReference type="GO" id="GO:0071949">
    <property type="term" value="F:FAD binding"/>
    <property type="evidence" value="ECO:0007669"/>
    <property type="project" value="InterPro"/>
</dbReference>
<dbReference type="Gene3D" id="3.30.465.10">
    <property type="match status" value="1"/>
</dbReference>
<keyword evidence="2" id="KW-0285">Flavoprotein</keyword>
<evidence type="ECO:0000313" key="8">
    <source>
        <dbReference type="Proteomes" id="UP000433876"/>
    </source>
</evidence>
<evidence type="ECO:0000256" key="3">
    <source>
        <dbReference type="ARBA" id="ARBA00022827"/>
    </source>
</evidence>
<dbReference type="InterPro" id="IPR050416">
    <property type="entry name" value="FAD-linked_Oxidoreductase"/>
</dbReference>
<dbReference type="InterPro" id="IPR036318">
    <property type="entry name" value="FAD-bd_PCMH-like_sf"/>
</dbReference>
<name>A0A8S8ZVS6_SORMA</name>
<evidence type="ECO:0000256" key="1">
    <source>
        <dbReference type="ARBA" id="ARBA00005466"/>
    </source>
</evidence>
<dbReference type="PROSITE" id="PS51387">
    <property type="entry name" value="FAD_PCMH"/>
    <property type="match status" value="1"/>
</dbReference>
<dbReference type="Gene3D" id="3.40.462.20">
    <property type="match status" value="1"/>
</dbReference>
<dbReference type="InterPro" id="IPR016166">
    <property type="entry name" value="FAD-bd_PCMH"/>
</dbReference>
<dbReference type="SUPFAM" id="SSF56176">
    <property type="entry name" value="FAD-binding/transporter-associated domain-like"/>
    <property type="match status" value="1"/>
</dbReference>
<dbReference type="GO" id="GO:0016491">
    <property type="term" value="F:oxidoreductase activity"/>
    <property type="evidence" value="ECO:0007669"/>
    <property type="project" value="UniProtKB-KW"/>
</dbReference>
<dbReference type="EMBL" id="NMPR01000042">
    <property type="protein sequence ID" value="KAA8633126.1"/>
    <property type="molecule type" value="Genomic_DNA"/>
</dbReference>
<feature type="signal peptide" evidence="5">
    <location>
        <begin position="1"/>
        <end position="21"/>
    </location>
</feature>
<comment type="similarity">
    <text evidence="1">Belongs to the oxygen-dependent FAD-linked oxidoreductase family.</text>
</comment>
<dbReference type="PANTHER" id="PTHR42973">
    <property type="entry name" value="BINDING OXIDOREDUCTASE, PUTATIVE (AFU_ORTHOLOGUE AFUA_1G17690)-RELATED"/>
    <property type="match status" value="1"/>
</dbReference>
<dbReference type="VEuPathDB" id="FungiDB:SMAC_01197"/>
<keyword evidence="5" id="KW-0732">Signal</keyword>
<evidence type="ECO:0000256" key="4">
    <source>
        <dbReference type="ARBA" id="ARBA00023002"/>
    </source>
</evidence>
<gene>
    <name evidence="7" type="ORF">SMACR_01197</name>
</gene>
<protein>
    <recommendedName>
        <fullName evidence="6">FAD-binding PCMH-type domain-containing protein</fullName>
    </recommendedName>
</protein>
<dbReference type="Pfam" id="PF08031">
    <property type="entry name" value="BBE"/>
    <property type="match status" value="1"/>
</dbReference>
<dbReference type="Pfam" id="PF01565">
    <property type="entry name" value="FAD_binding_4"/>
    <property type="match status" value="1"/>
</dbReference>
<feature type="chain" id="PRO_5035882953" description="FAD-binding PCMH-type domain-containing protein" evidence="5">
    <location>
        <begin position="22"/>
        <end position="511"/>
    </location>
</feature>
<dbReference type="OMA" id="PVNMAFE"/>